<dbReference type="InterPro" id="IPR011059">
    <property type="entry name" value="Metal-dep_hydrolase_composite"/>
</dbReference>
<evidence type="ECO:0000313" key="4">
    <source>
        <dbReference type="Proteomes" id="UP000610862"/>
    </source>
</evidence>
<reference evidence="3" key="1">
    <citation type="submission" date="2020-08" db="EMBL/GenBank/DDBJ databases">
        <title>Genome public.</title>
        <authorList>
            <person name="Liu C."/>
            <person name="Sun Q."/>
        </authorList>
    </citation>
    <scope>NUCLEOTIDE SEQUENCE</scope>
    <source>
        <strain evidence="3">NSJ-24</strain>
    </source>
</reference>
<dbReference type="SUPFAM" id="SSF51556">
    <property type="entry name" value="Metallo-dependent hydrolases"/>
    <property type="match status" value="1"/>
</dbReference>
<dbReference type="Pfam" id="PF01979">
    <property type="entry name" value="Amidohydro_1"/>
    <property type="match status" value="1"/>
</dbReference>
<sequence length="429" mass="47407">MLFNNITVLNEKLKIEKNRYVLITEDRISYIGSEPPQEYHGREVDGKGKLLMSGFFNAHAHSPMTLMRGYGENMILQDWLTKKIFPFEDKLYGEAVYWGTMLAMAESLRFGIVSTSDMYYFCDDMAKAVMDSQTKNNISRSIANPAGISVNELESFEEMKRFFRDFNNAADGRIKVDMSLHAEYTSNPDTAAALADYAGSLQNVNMQVHVSETKIEHEECIKRHGMTPAAYLEKMGIFNVPAVAAHCVYSDDDDLDIFRKKGVTVATNPVSNMKLASGICNVQKVIDKGINLAIGTDSVASNNSLNFMEEIKTMAIGCKTISNDPTAVTAEDALKAATLGGARAQGRMDSGALKLGNKADLIVVDISGPNMHPVHNLINNLVYSNSGSDVIMTLVDGKVLYEKGEYSTIDIEKTISQVEKATERILERL</sequence>
<gene>
    <name evidence="3" type="ORF">H8692_10040</name>
</gene>
<proteinExistence type="predicted"/>
<dbReference type="Gene3D" id="2.30.40.10">
    <property type="entry name" value="Urease, subunit C, domain 1"/>
    <property type="match status" value="1"/>
</dbReference>
<keyword evidence="4" id="KW-1185">Reference proteome</keyword>
<dbReference type="RefSeq" id="WP_177270708.1">
    <property type="nucleotide sequence ID" value="NZ_JACRTA010000003.1"/>
</dbReference>
<comment type="caution">
    <text evidence="3">The sequence shown here is derived from an EMBL/GenBank/DDBJ whole genome shotgun (WGS) entry which is preliminary data.</text>
</comment>
<protein>
    <submittedName>
        <fullName evidence="3">Amidohydrolase</fullName>
    </submittedName>
</protein>
<feature type="domain" description="Amidohydrolase-related" evidence="2">
    <location>
        <begin position="51"/>
        <end position="399"/>
    </location>
</feature>
<evidence type="ECO:0000313" key="3">
    <source>
        <dbReference type="EMBL" id="MBC8569096.1"/>
    </source>
</evidence>
<dbReference type="CDD" id="cd01298">
    <property type="entry name" value="ATZ_TRZ_like"/>
    <property type="match status" value="1"/>
</dbReference>
<dbReference type="InterPro" id="IPR032466">
    <property type="entry name" value="Metal_Hydrolase"/>
</dbReference>
<dbReference type="Gene3D" id="3.20.20.140">
    <property type="entry name" value="Metal-dependent hydrolases"/>
    <property type="match status" value="1"/>
</dbReference>
<dbReference type="PANTHER" id="PTHR43794">
    <property type="entry name" value="AMINOHYDROLASE SSNA-RELATED"/>
    <property type="match status" value="1"/>
</dbReference>
<dbReference type="AlphaFoldDB" id="A0A926EBT7"/>
<accession>A0A926EBT7</accession>
<dbReference type="Proteomes" id="UP000610862">
    <property type="component" value="Unassembled WGS sequence"/>
</dbReference>
<dbReference type="GO" id="GO:0016810">
    <property type="term" value="F:hydrolase activity, acting on carbon-nitrogen (but not peptide) bonds"/>
    <property type="evidence" value="ECO:0007669"/>
    <property type="project" value="InterPro"/>
</dbReference>
<dbReference type="InterPro" id="IPR006680">
    <property type="entry name" value="Amidohydro-rel"/>
</dbReference>
<organism evidence="3 4">
    <name type="scientific">Lentihominibacter hominis</name>
    <dbReference type="NCBI Taxonomy" id="2763645"/>
    <lineage>
        <taxon>Bacteria</taxon>
        <taxon>Bacillati</taxon>
        <taxon>Bacillota</taxon>
        <taxon>Clostridia</taxon>
        <taxon>Peptostreptococcales</taxon>
        <taxon>Anaerovoracaceae</taxon>
        <taxon>Lentihominibacter</taxon>
    </lineage>
</organism>
<name>A0A926EBT7_9FIRM</name>
<dbReference type="SUPFAM" id="SSF51338">
    <property type="entry name" value="Composite domain of metallo-dependent hydrolases"/>
    <property type="match status" value="1"/>
</dbReference>
<evidence type="ECO:0000259" key="2">
    <source>
        <dbReference type="Pfam" id="PF01979"/>
    </source>
</evidence>
<dbReference type="PANTHER" id="PTHR43794:SF11">
    <property type="entry name" value="AMIDOHYDROLASE-RELATED DOMAIN-CONTAINING PROTEIN"/>
    <property type="match status" value="1"/>
</dbReference>
<dbReference type="InterPro" id="IPR050287">
    <property type="entry name" value="MTA/SAH_deaminase"/>
</dbReference>
<dbReference type="EMBL" id="JACRTA010000003">
    <property type="protein sequence ID" value="MBC8569096.1"/>
    <property type="molecule type" value="Genomic_DNA"/>
</dbReference>
<keyword evidence="1" id="KW-0378">Hydrolase</keyword>
<evidence type="ECO:0000256" key="1">
    <source>
        <dbReference type="ARBA" id="ARBA00022801"/>
    </source>
</evidence>